<keyword evidence="5" id="KW-1185">Reference proteome</keyword>
<proteinExistence type="predicted"/>
<gene>
    <name evidence="4" type="ORF">KHA94_23910</name>
</gene>
<evidence type="ECO:0000256" key="2">
    <source>
        <dbReference type="PROSITE-ProRule" id="PRU00335"/>
    </source>
</evidence>
<evidence type="ECO:0000313" key="4">
    <source>
        <dbReference type="EMBL" id="MBS4193151.1"/>
    </source>
</evidence>
<dbReference type="SUPFAM" id="SSF46689">
    <property type="entry name" value="Homeodomain-like"/>
    <property type="match status" value="1"/>
</dbReference>
<dbReference type="InterPro" id="IPR001647">
    <property type="entry name" value="HTH_TetR"/>
</dbReference>
<evidence type="ECO:0000259" key="3">
    <source>
        <dbReference type="PROSITE" id="PS50977"/>
    </source>
</evidence>
<feature type="domain" description="HTH tetR-type" evidence="3">
    <location>
        <begin position="11"/>
        <end position="71"/>
    </location>
</feature>
<dbReference type="RefSeq" id="WP_213104593.1">
    <property type="nucleotide sequence ID" value="NZ_JAGYPM010000009.1"/>
</dbReference>
<evidence type="ECO:0000256" key="1">
    <source>
        <dbReference type="ARBA" id="ARBA00023125"/>
    </source>
</evidence>
<organism evidence="4 5">
    <name type="scientific">Cytobacillus citreus</name>
    <dbReference type="NCBI Taxonomy" id="2833586"/>
    <lineage>
        <taxon>Bacteria</taxon>
        <taxon>Bacillati</taxon>
        <taxon>Bacillota</taxon>
        <taxon>Bacilli</taxon>
        <taxon>Bacillales</taxon>
        <taxon>Bacillaceae</taxon>
        <taxon>Cytobacillus</taxon>
    </lineage>
</organism>
<reference evidence="4 5" key="1">
    <citation type="submission" date="2021-05" db="EMBL/GenBank/DDBJ databases">
        <title>Novel Bacillus species.</title>
        <authorList>
            <person name="Liu G."/>
        </authorList>
    </citation>
    <scope>NUCLEOTIDE SEQUENCE [LARGE SCALE GENOMIC DNA]</scope>
    <source>
        <strain evidence="4 5">FJAT-49705</strain>
    </source>
</reference>
<accession>A0ABS5NZ80</accession>
<name>A0ABS5NZ80_9BACI</name>
<evidence type="ECO:0000313" key="5">
    <source>
        <dbReference type="Proteomes" id="UP000681027"/>
    </source>
</evidence>
<dbReference type="Proteomes" id="UP000681027">
    <property type="component" value="Unassembled WGS sequence"/>
</dbReference>
<dbReference type="Pfam" id="PF17924">
    <property type="entry name" value="TetR_C_19"/>
    <property type="match status" value="1"/>
</dbReference>
<dbReference type="Gene3D" id="1.10.357.10">
    <property type="entry name" value="Tetracycline Repressor, domain 2"/>
    <property type="match status" value="1"/>
</dbReference>
<dbReference type="EMBL" id="JAGYPM010000009">
    <property type="protein sequence ID" value="MBS4193151.1"/>
    <property type="molecule type" value="Genomic_DNA"/>
</dbReference>
<protein>
    <submittedName>
        <fullName evidence="4">TetR family transcriptional regulator</fullName>
    </submittedName>
</protein>
<comment type="caution">
    <text evidence="4">The sequence shown here is derived from an EMBL/GenBank/DDBJ whole genome shotgun (WGS) entry which is preliminary data.</text>
</comment>
<sequence length="201" mass="23757">MPKITFYNLPEDKRETLIQAVKTEFSRVPVYEASITNIIKSANIPRGSFYQYFENKEDAFFFLLNAVVKENKTYFLLMLKKNNGDLFETMIEFYQFIIMEDENIHFLKNTFLNMTHKIETTFARSFSEDEMNEAFMEFCTIIDKSKLNISDNSELIHVLQIITAVTFRNIVAKYSRDISYEEATENYIKEINFLKKGLCLN</sequence>
<dbReference type="InterPro" id="IPR009057">
    <property type="entry name" value="Homeodomain-like_sf"/>
</dbReference>
<dbReference type="PROSITE" id="PS50977">
    <property type="entry name" value="HTH_TETR_2"/>
    <property type="match status" value="1"/>
</dbReference>
<dbReference type="Pfam" id="PF00440">
    <property type="entry name" value="TetR_N"/>
    <property type="match status" value="1"/>
</dbReference>
<feature type="DNA-binding region" description="H-T-H motif" evidence="2">
    <location>
        <begin position="34"/>
        <end position="53"/>
    </location>
</feature>
<keyword evidence="1 2" id="KW-0238">DNA-binding</keyword>